<evidence type="ECO:0000256" key="11">
    <source>
        <dbReference type="ARBA" id="ARBA00023160"/>
    </source>
</evidence>
<dbReference type="PANTHER" id="PTHR11351">
    <property type="entry name" value="ACYL-COA DESATURASE"/>
    <property type="match status" value="1"/>
</dbReference>
<evidence type="ECO:0000313" key="15">
    <source>
        <dbReference type="EMBL" id="WRQ89808.1"/>
    </source>
</evidence>
<comment type="subcellular location">
    <subcellularLocation>
        <location evidence="1">Membrane</location>
        <topology evidence="1">Multi-pass membrane protein</topology>
    </subcellularLocation>
</comment>
<keyword evidence="4 13" id="KW-0812">Transmembrane</keyword>
<evidence type="ECO:0000256" key="6">
    <source>
        <dbReference type="ARBA" id="ARBA00022989"/>
    </source>
</evidence>
<keyword evidence="9" id="KW-0443">Lipid metabolism</keyword>
<reference evidence="15 16" key="1">
    <citation type="submission" date="2021-08" db="EMBL/GenBank/DDBJ databases">
        <authorList>
            <person name="Zhang D."/>
            <person name="Zhang A."/>
            <person name="Wang L."/>
        </authorList>
    </citation>
    <scope>NUCLEOTIDE SEQUENCE [LARGE SCALE GENOMIC DNA]</scope>
    <source>
        <strain evidence="15 16">WL0086</strain>
    </source>
</reference>
<protein>
    <submittedName>
        <fullName evidence="15">Acyl-CoA desaturase</fullName>
        <ecNumber evidence="15">1.14.19.-</ecNumber>
    </submittedName>
</protein>
<feature type="domain" description="Fatty acid desaturase" evidence="14">
    <location>
        <begin position="65"/>
        <end position="286"/>
    </location>
</feature>
<keyword evidence="8" id="KW-0408">Iron</keyword>
<reference evidence="15 16" key="2">
    <citation type="submission" date="2023-12" db="EMBL/GenBank/DDBJ databases">
        <title>Description of an unclassified Opitutus bacterium of Verrucomicrobiota.</title>
        <authorList>
            <person name="Zhang D.-F."/>
        </authorList>
    </citation>
    <scope>NUCLEOTIDE SEQUENCE [LARGE SCALE GENOMIC DNA]</scope>
    <source>
        <strain evidence="15 16">WL0086</strain>
    </source>
</reference>
<keyword evidence="6 13" id="KW-1133">Transmembrane helix</keyword>
<organism evidence="15 16">
    <name type="scientific">Actomonas aquatica</name>
    <dbReference type="NCBI Taxonomy" id="2866162"/>
    <lineage>
        <taxon>Bacteria</taxon>
        <taxon>Pseudomonadati</taxon>
        <taxon>Verrucomicrobiota</taxon>
        <taxon>Opitutia</taxon>
        <taxon>Opitutales</taxon>
        <taxon>Opitutaceae</taxon>
        <taxon>Actomonas</taxon>
    </lineage>
</organism>
<comment type="similarity">
    <text evidence="2">Belongs to the fatty acid desaturase type 2 family.</text>
</comment>
<feature type="transmembrane region" description="Helical" evidence="13">
    <location>
        <begin position="41"/>
        <end position="59"/>
    </location>
</feature>
<feature type="region of interest" description="Disordered" evidence="12">
    <location>
        <begin position="357"/>
        <end position="388"/>
    </location>
</feature>
<dbReference type="EMBL" id="CP139781">
    <property type="protein sequence ID" value="WRQ89808.1"/>
    <property type="molecule type" value="Genomic_DNA"/>
</dbReference>
<evidence type="ECO:0000256" key="4">
    <source>
        <dbReference type="ARBA" id="ARBA00022692"/>
    </source>
</evidence>
<dbReference type="Proteomes" id="UP000738431">
    <property type="component" value="Chromosome"/>
</dbReference>
<keyword evidence="10 13" id="KW-0472">Membrane</keyword>
<evidence type="ECO:0000256" key="10">
    <source>
        <dbReference type="ARBA" id="ARBA00023136"/>
    </source>
</evidence>
<gene>
    <name evidence="15" type="ORF">K1X11_010360</name>
</gene>
<feature type="transmembrane region" description="Helical" evidence="13">
    <location>
        <begin position="180"/>
        <end position="199"/>
    </location>
</feature>
<evidence type="ECO:0000256" key="2">
    <source>
        <dbReference type="ARBA" id="ARBA00008749"/>
    </source>
</evidence>
<keyword evidence="16" id="KW-1185">Reference proteome</keyword>
<dbReference type="InterPro" id="IPR015876">
    <property type="entry name" value="Acyl-CoA_DS"/>
</dbReference>
<dbReference type="Pfam" id="PF00487">
    <property type="entry name" value="FA_desaturase"/>
    <property type="match status" value="1"/>
</dbReference>
<sequence length="388" mass="44043">MSAPARPLLSRLKTAVVQWIDADYCPDGPEKMRQEPDKVDWVRVMPFAVLHLGCFGVIWTGWSPFAAWSAVALYFLRMFAVTGIYHRYFSHKTYSTSRFGQFLLAVWGGTTVQRGPLWWAYHHRHHHQHSDDEEDAHSPHVHGFWWSHIGWITSRRNFPTDYSKVKDLAKFPELVFLNRFDIVVPLLFAASMFGLGAALERFAPGLGTTGPQMLVWGFFISTTALFHGTSCINSMAHLMGRRRFKTTDDSRNSFILAIICLGEGWHNNHHRYQSSTRNGFYWWEIDPTYYGLKLLSWTGLIWGFKAVPQSVLAEGEHADHHRTVEAAARSEHVHVRSSLKKVVPTATALAVGTIQAAQAEAPKQPERPGIHKDTTELTVDKPDAKPAN</sequence>
<evidence type="ECO:0000256" key="7">
    <source>
        <dbReference type="ARBA" id="ARBA00023002"/>
    </source>
</evidence>
<dbReference type="GO" id="GO:0016491">
    <property type="term" value="F:oxidoreductase activity"/>
    <property type="evidence" value="ECO:0007669"/>
    <property type="project" value="UniProtKB-KW"/>
</dbReference>
<name>A0ABZ1CE95_9BACT</name>
<evidence type="ECO:0000256" key="9">
    <source>
        <dbReference type="ARBA" id="ARBA00023098"/>
    </source>
</evidence>
<dbReference type="CDD" id="cd03505">
    <property type="entry name" value="Delta9-FADS-like"/>
    <property type="match status" value="1"/>
</dbReference>
<evidence type="ECO:0000256" key="13">
    <source>
        <dbReference type="SAM" id="Phobius"/>
    </source>
</evidence>
<proteinExistence type="inferred from homology"/>
<evidence type="ECO:0000256" key="1">
    <source>
        <dbReference type="ARBA" id="ARBA00004141"/>
    </source>
</evidence>
<evidence type="ECO:0000313" key="16">
    <source>
        <dbReference type="Proteomes" id="UP000738431"/>
    </source>
</evidence>
<dbReference type="PANTHER" id="PTHR11351:SF31">
    <property type="entry name" value="DESATURASE 1, ISOFORM A-RELATED"/>
    <property type="match status" value="1"/>
</dbReference>
<evidence type="ECO:0000256" key="3">
    <source>
        <dbReference type="ARBA" id="ARBA00022516"/>
    </source>
</evidence>
<evidence type="ECO:0000256" key="12">
    <source>
        <dbReference type="SAM" id="MobiDB-lite"/>
    </source>
</evidence>
<keyword evidence="5" id="KW-0276">Fatty acid metabolism</keyword>
<keyword evidence="11" id="KW-0275">Fatty acid biosynthesis</keyword>
<dbReference type="InterPro" id="IPR005804">
    <property type="entry name" value="FA_desaturase_dom"/>
</dbReference>
<evidence type="ECO:0000256" key="8">
    <source>
        <dbReference type="ARBA" id="ARBA00023004"/>
    </source>
</evidence>
<feature type="transmembrane region" description="Helical" evidence="13">
    <location>
        <begin position="214"/>
        <end position="236"/>
    </location>
</feature>
<feature type="compositionally biased region" description="Basic and acidic residues" evidence="12">
    <location>
        <begin position="363"/>
        <end position="388"/>
    </location>
</feature>
<keyword evidence="3" id="KW-0444">Lipid biosynthesis</keyword>
<accession>A0ABZ1CE95</accession>
<feature type="transmembrane region" description="Helical" evidence="13">
    <location>
        <begin position="65"/>
        <end position="85"/>
    </location>
</feature>
<evidence type="ECO:0000256" key="5">
    <source>
        <dbReference type="ARBA" id="ARBA00022832"/>
    </source>
</evidence>
<keyword evidence="7 15" id="KW-0560">Oxidoreductase</keyword>
<evidence type="ECO:0000259" key="14">
    <source>
        <dbReference type="Pfam" id="PF00487"/>
    </source>
</evidence>
<dbReference type="EC" id="1.14.19.-" evidence="15"/>